<comment type="caution">
    <text evidence="1">The sequence shown here is derived from an EMBL/GenBank/DDBJ whole genome shotgun (WGS) entry which is preliminary data.</text>
</comment>
<evidence type="ECO:0000313" key="1">
    <source>
        <dbReference type="EMBL" id="KAK0456914.1"/>
    </source>
</evidence>
<dbReference type="AlphaFoldDB" id="A0AA39K984"/>
<protein>
    <submittedName>
        <fullName evidence="1">Uncharacterized protein</fullName>
    </submittedName>
</protein>
<dbReference type="SUPFAM" id="SSF52047">
    <property type="entry name" value="RNI-like"/>
    <property type="match status" value="1"/>
</dbReference>
<sequence length="270" mass="30091">MAQSLRILDIDSILCRHFHSPDSGNRLTKLVIQGPFYQHIFSFLCKTPNLESLKLYFEASEPFERLSSPIMMPKLTTLEICEWNDAAPSSIARFFESLELPTLSVLQLGLDNDAVGGTVLVFPEILPHHHCHEIIKLTVTAPGSEIGKTGLIKVLTHITNMQHLSVAAKIVDKELLSALTRSGNNDDILPQLRTFDLRASETIPDHKILLEMAESRMKGQTGHGKHEEGVIELKILEEVFLDEPLSFDDPSLALRWQALQNNGLIVNDGG</sequence>
<dbReference type="Gene3D" id="3.80.10.10">
    <property type="entry name" value="Ribonuclease Inhibitor"/>
    <property type="match status" value="1"/>
</dbReference>
<evidence type="ECO:0000313" key="2">
    <source>
        <dbReference type="Proteomes" id="UP001175226"/>
    </source>
</evidence>
<gene>
    <name evidence="1" type="ORF">EV421DRAFT_1755579</name>
</gene>
<accession>A0AA39K984</accession>
<dbReference type="InterPro" id="IPR032675">
    <property type="entry name" value="LRR_dom_sf"/>
</dbReference>
<organism evidence="1 2">
    <name type="scientific">Armillaria borealis</name>
    <dbReference type="NCBI Taxonomy" id="47425"/>
    <lineage>
        <taxon>Eukaryota</taxon>
        <taxon>Fungi</taxon>
        <taxon>Dikarya</taxon>
        <taxon>Basidiomycota</taxon>
        <taxon>Agaricomycotina</taxon>
        <taxon>Agaricomycetes</taxon>
        <taxon>Agaricomycetidae</taxon>
        <taxon>Agaricales</taxon>
        <taxon>Marasmiineae</taxon>
        <taxon>Physalacriaceae</taxon>
        <taxon>Armillaria</taxon>
    </lineage>
</organism>
<reference evidence="1" key="1">
    <citation type="submission" date="2023-06" db="EMBL/GenBank/DDBJ databases">
        <authorList>
            <consortium name="Lawrence Berkeley National Laboratory"/>
            <person name="Ahrendt S."/>
            <person name="Sahu N."/>
            <person name="Indic B."/>
            <person name="Wong-Bajracharya J."/>
            <person name="Merenyi Z."/>
            <person name="Ke H.-M."/>
            <person name="Monk M."/>
            <person name="Kocsube S."/>
            <person name="Drula E."/>
            <person name="Lipzen A."/>
            <person name="Balint B."/>
            <person name="Henrissat B."/>
            <person name="Andreopoulos B."/>
            <person name="Martin F.M."/>
            <person name="Harder C.B."/>
            <person name="Rigling D."/>
            <person name="Ford K.L."/>
            <person name="Foster G.D."/>
            <person name="Pangilinan J."/>
            <person name="Papanicolaou A."/>
            <person name="Barry K."/>
            <person name="LaButti K."/>
            <person name="Viragh M."/>
            <person name="Koriabine M."/>
            <person name="Yan M."/>
            <person name="Riley R."/>
            <person name="Champramary S."/>
            <person name="Plett K.L."/>
            <person name="Tsai I.J."/>
            <person name="Slot J."/>
            <person name="Sipos G."/>
            <person name="Plett J."/>
            <person name="Nagy L.G."/>
            <person name="Grigoriev I.V."/>
        </authorList>
    </citation>
    <scope>NUCLEOTIDE SEQUENCE</scope>
    <source>
        <strain evidence="1">FPL87.14</strain>
    </source>
</reference>
<name>A0AA39K984_9AGAR</name>
<dbReference type="EMBL" id="JAUEPT010000001">
    <property type="protein sequence ID" value="KAK0456914.1"/>
    <property type="molecule type" value="Genomic_DNA"/>
</dbReference>
<proteinExistence type="predicted"/>
<keyword evidence="2" id="KW-1185">Reference proteome</keyword>
<dbReference type="Proteomes" id="UP001175226">
    <property type="component" value="Unassembled WGS sequence"/>
</dbReference>